<keyword evidence="1" id="KW-0482">Metalloprotease</keyword>
<dbReference type="InterPro" id="IPR008257">
    <property type="entry name" value="Pept_M19"/>
</dbReference>
<dbReference type="OMA" id="TWGNVQR"/>
<dbReference type="CDD" id="cd01301">
    <property type="entry name" value="rDP_like"/>
    <property type="match status" value="1"/>
</dbReference>
<comment type="catalytic activity">
    <reaction evidence="1">
        <text>an L-aminoacyl-L-amino acid + H2O = 2 an L-alpha-amino acid</text>
        <dbReference type="Rhea" id="RHEA:48940"/>
        <dbReference type="ChEBI" id="CHEBI:15377"/>
        <dbReference type="ChEBI" id="CHEBI:59869"/>
        <dbReference type="ChEBI" id="CHEBI:77460"/>
        <dbReference type="EC" id="3.4.13.19"/>
    </reaction>
</comment>
<gene>
    <name evidence="4" type="primary">LOC118412900</name>
</gene>
<dbReference type="SUPFAM" id="SSF51556">
    <property type="entry name" value="Metallo-dependent hydrolases"/>
    <property type="match status" value="1"/>
</dbReference>
<dbReference type="EC" id="3.4.13.19" evidence="1"/>
<keyword evidence="3" id="KW-1185">Reference proteome</keyword>
<dbReference type="GO" id="GO:0006508">
    <property type="term" value="P:proteolysis"/>
    <property type="evidence" value="ECO:0007669"/>
    <property type="project" value="UniProtKB-KW"/>
</dbReference>
<dbReference type="GO" id="GO:0005886">
    <property type="term" value="C:plasma membrane"/>
    <property type="evidence" value="ECO:0000318"/>
    <property type="project" value="GO_Central"/>
</dbReference>
<sequence length="457" mass="51227">MADQTSGSSPASQESPAAASLSKNRVLLAVLAVLALAGLAAAIAVPLANRARARRQEETPMEQARRILREVPMIDGHNNLPSRLRMDARQLLQTVDLRQDLRVIYDVTENDIPRLRQGLSSAHMWAAKMTCDSQYRDAVRRGFTQVDLIKRMVRMYPADFMLVTEADGNTRMVRMYPADFMLVTEADGIMEAFEQNKIGSIITLESGHAIDSSLALLRMFYDLGVRGMTLTWQCSTPWADYDGETNNPNPPHNGLTDFGKLVVREMNRLGMIVDLSHVSDKVMNDALDISEAPLHFSHSGAYAICNTTRNVKDDVLIKMKEKDGILMIPFIDDFIGCRSNSDTDKVQLSEVADHFDYVRNLIGADYLGIGSGFDCCTRDLFAEGLEDASTYPNLFAELLRRGWTEDELRKIAGQNLIRVWRRVEAVRDRLAAEGMTEIEELIPAEDTVDDTCRTWVD</sequence>
<keyword evidence="1" id="KW-1015">Disulfide bond</keyword>
<keyword evidence="1" id="KW-0645">Protease</keyword>
<comment type="cofactor">
    <cofactor evidence="1">
        <name>Zn(2+)</name>
        <dbReference type="ChEBI" id="CHEBI:29105"/>
    </cofactor>
</comment>
<dbReference type="InterPro" id="IPR032466">
    <property type="entry name" value="Metal_Hydrolase"/>
</dbReference>
<evidence type="ECO:0000313" key="4">
    <source>
        <dbReference type="RefSeq" id="XP_035671850.1"/>
    </source>
</evidence>
<evidence type="ECO:0000313" key="3">
    <source>
        <dbReference type="Proteomes" id="UP000001554"/>
    </source>
</evidence>
<reference evidence="3" key="1">
    <citation type="journal article" date="2020" name="Nat. Ecol. Evol.">
        <title>Deeply conserved synteny resolves early events in vertebrate evolution.</title>
        <authorList>
            <person name="Simakov O."/>
            <person name="Marletaz F."/>
            <person name="Yue J.X."/>
            <person name="O'Connell B."/>
            <person name="Jenkins J."/>
            <person name="Brandt A."/>
            <person name="Calef R."/>
            <person name="Tung C.H."/>
            <person name="Huang T.K."/>
            <person name="Schmutz J."/>
            <person name="Satoh N."/>
            <person name="Yu J.K."/>
            <person name="Putnam N.H."/>
            <person name="Green R.E."/>
            <person name="Rokhsar D.S."/>
        </authorList>
    </citation>
    <scope>NUCLEOTIDE SEQUENCE [LARGE SCALE GENOMIC DNA]</scope>
    <source>
        <strain evidence="3">S238N-H82</strain>
    </source>
</reference>
<proteinExistence type="inferred from homology"/>
<dbReference type="GO" id="GO:0070573">
    <property type="term" value="F:metallodipeptidase activity"/>
    <property type="evidence" value="ECO:0007669"/>
    <property type="project" value="InterPro"/>
</dbReference>
<dbReference type="PROSITE" id="PS51365">
    <property type="entry name" value="RENAL_DIPEPTIDASE_2"/>
    <property type="match status" value="1"/>
</dbReference>
<protein>
    <recommendedName>
        <fullName evidence="1">Dipeptidase</fullName>
        <ecNumber evidence="1">3.4.13.19</ecNumber>
    </recommendedName>
</protein>
<dbReference type="OrthoDB" id="445695at2759"/>
<keyword evidence="2" id="KW-0812">Transmembrane</keyword>
<comment type="subunit">
    <text evidence="1">Homodimer; disulfide-linked.</text>
</comment>
<dbReference type="GeneID" id="118412900"/>
<keyword evidence="1" id="KW-0224">Dipeptidase</keyword>
<comment type="similarity">
    <text evidence="1">Belongs to the metallo-dependent hydrolases superfamily. Peptidase M19 family.</text>
</comment>
<dbReference type="AlphaFoldDB" id="A0A9J7KXJ6"/>
<feature type="transmembrane region" description="Helical" evidence="2">
    <location>
        <begin position="26"/>
        <end position="48"/>
    </location>
</feature>
<dbReference type="Pfam" id="PF01244">
    <property type="entry name" value="Peptidase_M19"/>
    <property type="match status" value="2"/>
</dbReference>
<keyword evidence="1" id="KW-0325">Glycoprotein</keyword>
<dbReference type="PANTHER" id="PTHR10443">
    <property type="entry name" value="MICROSOMAL DIPEPTIDASE"/>
    <property type="match status" value="1"/>
</dbReference>
<dbReference type="Proteomes" id="UP000001554">
    <property type="component" value="Chromosome 4"/>
</dbReference>
<keyword evidence="2" id="KW-0472">Membrane</keyword>
<name>A0A9J7KXJ6_BRAFL</name>
<keyword evidence="2" id="KW-1133">Transmembrane helix</keyword>
<dbReference type="Gene3D" id="3.20.20.140">
    <property type="entry name" value="Metal-dependent hydrolases"/>
    <property type="match status" value="2"/>
</dbReference>
<evidence type="ECO:0000256" key="1">
    <source>
        <dbReference type="RuleBase" id="RU341113"/>
    </source>
</evidence>
<dbReference type="GO" id="GO:0016805">
    <property type="term" value="F:dipeptidase activity"/>
    <property type="evidence" value="ECO:0000318"/>
    <property type="project" value="GO_Central"/>
</dbReference>
<evidence type="ECO:0000256" key="2">
    <source>
        <dbReference type="SAM" id="Phobius"/>
    </source>
</evidence>
<keyword evidence="1" id="KW-0336">GPI-anchor</keyword>
<keyword evidence="1" id="KW-0862">Zinc</keyword>
<dbReference type="GO" id="GO:0046872">
    <property type="term" value="F:metal ion binding"/>
    <property type="evidence" value="ECO:0007669"/>
    <property type="project" value="UniProtKB-UniRule"/>
</dbReference>
<organism evidence="3 4">
    <name type="scientific">Branchiostoma floridae</name>
    <name type="common">Florida lancelet</name>
    <name type="synonym">Amphioxus</name>
    <dbReference type="NCBI Taxonomy" id="7739"/>
    <lineage>
        <taxon>Eukaryota</taxon>
        <taxon>Metazoa</taxon>
        <taxon>Chordata</taxon>
        <taxon>Cephalochordata</taxon>
        <taxon>Leptocardii</taxon>
        <taxon>Amphioxiformes</taxon>
        <taxon>Branchiostomatidae</taxon>
        <taxon>Branchiostoma</taxon>
    </lineage>
</organism>
<keyword evidence="1" id="KW-0479">Metal-binding</keyword>
<dbReference type="PANTHER" id="PTHR10443:SF12">
    <property type="entry name" value="DIPEPTIDASE"/>
    <property type="match status" value="1"/>
</dbReference>
<keyword evidence="1" id="KW-0378">Hydrolase</keyword>
<keyword evidence="1" id="KW-0449">Lipoprotein</keyword>
<dbReference type="RefSeq" id="XP_035671850.1">
    <property type="nucleotide sequence ID" value="XM_035815957.1"/>
</dbReference>
<accession>A0A9J7KXJ6</accession>
<comment type="subcellular location">
    <subcellularLocation>
        <location evidence="1">Membrane</location>
        <topology evidence="1">Lipid-anchor</topology>
        <topology evidence="1">GPI-anchor</topology>
    </subcellularLocation>
</comment>
<dbReference type="GO" id="GO:0098552">
    <property type="term" value="C:side of membrane"/>
    <property type="evidence" value="ECO:0007669"/>
    <property type="project" value="UniProtKB-KW"/>
</dbReference>
<dbReference type="KEGG" id="bfo:118412900"/>
<reference evidence="4" key="2">
    <citation type="submission" date="2025-08" db="UniProtKB">
        <authorList>
            <consortium name="RefSeq"/>
        </authorList>
    </citation>
    <scope>IDENTIFICATION</scope>
    <source>
        <strain evidence="4">S238N-H82</strain>
        <tissue evidence="4">Testes</tissue>
    </source>
</reference>